<dbReference type="Gene3D" id="3.20.20.190">
    <property type="entry name" value="Phosphatidylinositol (PI) phosphodiesterase"/>
    <property type="match status" value="1"/>
</dbReference>
<feature type="chain" id="PRO_5014884907" description="Phosphatidylinositol-specific phospholipase C X domain-containing protein" evidence="1">
    <location>
        <begin position="23"/>
        <end position="365"/>
    </location>
</feature>
<dbReference type="PANTHER" id="PTHR13593">
    <property type="match status" value="1"/>
</dbReference>
<sequence length="365" mass="38894">MKFSPLTWATALLSLTPSLASAAATITSPNHAPLKPRQTSSTACNNSPELCSRNYNNITHLGAHDSSFLRDESTDNSVAGNQFFNATEALNAGFRLLQAQVHNENGTLRLCHSSCSLLDAGPLQDWLKKIAFWMDNNANEVVTILLVNSDGDPVDSYGAAFQGSGLSQYGYVPETAGSWPTLGSMISSGKRLVTFVTSITESATYPYLLNEFTYVFETAFEVTSSSGFNCTLDRPSRVGDASTAVSQGMMSLANHFLYKSLGAFGIMIPDVDQIANTNNPATTGVGMLGTHATQCRKEWGARPNFILVDFFNEGPAIDIADVMNDLTQATVGRETTFTAAAPVVGTKAKAVGALAMVLTAAVLLM</sequence>
<keyword evidence="1" id="KW-0732">Signal</keyword>
<dbReference type="InParanoid" id="A0A2N3NHP1"/>
<dbReference type="OrthoDB" id="7984201at2759"/>
<gene>
    <name evidence="2" type="ORF">jhhlp_001233</name>
</gene>
<keyword evidence="3" id="KW-1185">Reference proteome</keyword>
<dbReference type="Proteomes" id="UP000233524">
    <property type="component" value="Unassembled WGS sequence"/>
</dbReference>
<dbReference type="STRING" id="41688.A0A2N3NHP1"/>
<dbReference type="VEuPathDB" id="FungiDB:jhhlp_001233"/>
<accession>A0A2N3NHP1</accession>
<evidence type="ECO:0000256" key="1">
    <source>
        <dbReference type="SAM" id="SignalP"/>
    </source>
</evidence>
<organism evidence="2 3">
    <name type="scientific">Lomentospora prolificans</name>
    <dbReference type="NCBI Taxonomy" id="41688"/>
    <lineage>
        <taxon>Eukaryota</taxon>
        <taxon>Fungi</taxon>
        <taxon>Dikarya</taxon>
        <taxon>Ascomycota</taxon>
        <taxon>Pezizomycotina</taxon>
        <taxon>Sordariomycetes</taxon>
        <taxon>Hypocreomycetidae</taxon>
        <taxon>Microascales</taxon>
        <taxon>Microascaceae</taxon>
        <taxon>Lomentospora</taxon>
    </lineage>
</organism>
<reference evidence="2 3" key="1">
    <citation type="journal article" date="2017" name="G3 (Bethesda)">
        <title>First Draft Genome Sequence of the Pathogenic Fungus Lomentospora prolificans (Formerly Scedosporium prolificans).</title>
        <authorList>
            <person name="Luo R."/>
            <person name="Zimin A."/>
            <person name="Workman R."/>
            <person name="Fan Y."/>
            <person name="Pertea G."/>
            <person name="Grossman N."/>
            <person name="Wear M.P."/>
            <person name="Jia B."/>
            <person name="Miller H."/>
            <person name="Casadevall A."/>
            <person name="Timp W."/>
            <person name="Zhang S.X."/>
            <person name="Salzberg S.L."/>
        </authorList>
    </citation>
    <scope>NUCLEOTIDE SEQUENCE [LARGE SCALE GENOMIC DNA]</scope>
    <source>
        <strain evidence="2 3">JHH-5317</strain>
    </source>
</reference>
<dbReference type="GO" id="GO:0008081">
    <property type="term" value="F:phosphoric diester hydrolase activity"/>
    <property type="evidence" value="ECO:0007669"/>
    <property type="project" value="InterPro"/>
</dbReference>
<evidence type="ECO:0000313" key="2">
    <source>
        <dbReference type="EMBL" id="PKS11937.1"/>
    </source>
</evidence>
<comment type="caution">
    <text evidence="2">The sequence shown here is derived from an EMBL/GenBank/DDBJ whole genome shotgun (WGS) entry which is preliminary data.</text>
</comment>
<dbReference type="PANTHER" id="PTHR13593:SF80">
    <property type="entry name" value="PLC-LIKE PHOSPHODIESTERASE"/>
    <property type="match status" value="1"/>
</dbReference>
<evidence type="ECO:0000313" key="3">
    <source>
        <dbReference type="Proteomes" id="UP000233524"/>
    </source>
</evidence>
<dbReference type="Pfam" id="PF26146">
    <property type="entry name" value="PI-PLC_X"/>
    <property type="match status" value="1"/>
</dbReference>
<dbReference type="InterPro" id="IPR017946">
    <property type="entry name" value="PLC-like_Pdiesterase_TIM-brl"/>
</dbReference>
<dbReference type="SUPFAM" id="SSF51695">
    <property type="entry name" value="PLC-like phosphodiesterases"/>
    <property type="match status" value="1"/>
</dbReference>
<proteinExistence type="predicted"/>
<dbReference type="AlphaFoldDB" id="A0A2N3NHP1"/>
<dbReference type="InterPro" id="IPR051057">
    <property type="entry name" value="PI-PLC_domain"/>
</dbReference>
<dbReference type="EMBL" id="NLAX01000004">
    <property type="protein sequence ID" value="PKS11937.1"/>
    <property type="molecule type" value="Genomic_DNA"/>
</dbReference>
<feature type="signal peptide" evidence="1">
    <location>
        <begin position="1"/>
        <end position="22"/>
    </location>
</feature>
<dbReference type="GO" id="GO:0006629">
    <property type="term" value="P:lipid metabolic process"/>
    <property type="evidence" value="ECO:0007669"/>
    <property type="project" value="InterPro"/>
</dbReference>
<protein>
    <recommendedName>
        <fullName evidence="4">Phosphatidylinositol-specific phospholipase C X domain-containing protein</fullName>
    </recommendedName>
</protein>
<name>A0A2N3NHP1_9PEZI</name>
<evidence type="ECO:0008006" key="4">
    <source>
        <dbReference type="Google" id="ProtNLM"/>
    </source>
</evidence>